<name>A0A2K9PXC5_9FLAO</name>
<accession>A0A2K9PXC5</accession>
<feature type="transmembrane region" description="Helical" evidence="1">
    <location>
        <begin position="65"/>
        <end position="83"/>
    </location>
</feature>
<sequence>MLPCLNKKLFGIECMGCGFQRSIALIFKGQFADAFYMYPAVYTLLLLFIFIVINMFKNYKHAYKIIVILAIINTIIIITNFILKTF</sequence>
<dbReference type="EMBL" id="CP025791">
    <property type="protein sequence ID" value="AUP81721.1"/>
    <property type="molecule type" value="Genomic_DNA"/>
</dbReference>
<evidence type="ECO:0000256" key="1">
    <source>
        <dbReference type="SAM" id="Phobius"/>
    </source>
</evidence>
<evidence type="ECO:0000313" key="2">
    <source>
        <dbReference type="EMBL" id="AUP81721.1"/>
    </source>
</evidence>
<dbReference type="InterPro" id="IPR021215">
    <property type="entry name" value="DUF2752"/>
</dbReference>
<dbReference type="Proteomes" id="UP000235826">
    <property type="component" value="Chromosome"/>
</dbReference>
<dbReference type="OrthoDB" id="9815897at2"/>
<evidence type="ECO:0008006" key="4">
    <source>
        <dbReference type="Google" id="ProtNLM"/>
    </source>
</evidence>
<feature type="transmembrane region" description="Helical" evidence="1">
    <location>
        <begin position="35"/>
        <end position="53"/>
    </location>
</feature>
<keyword evidence="1" id="KW-0472">Membrane</keyword>
<dbReference type="Pfam" id="PF10825">
    <property type="entry name" value="DUF2752"/>
    <property type="match status" value="1"/>
</dbReference>
<keyword evidence="3" id="KW-1185">Reference proteome</keyword>
<evidence type="ECO:0000313" key="3">
    <source>
        <dbReference type="Proteomes" id="UP000235826"/>
    </source>
</evidence>
<protein>
    <recommendedName>
        <fullName evidence="4">DUF2752 domain-containing protein</fullName>
    </recommendedName>
</protein>
<proteinExistence type="predicted"/>
<gene>
    <name evidence="2" type="ORF">C1H87_21450</name>
</gene>
<dbReference type="AlphaFoldDB" id="A0A2K9PXC5"/>
<dbReference type="KEGG" id="fek:C1H87_21450"/>
<keyword evidence="1" id="KW-0812">Transmembrane</keyword>
<keyword evidence="1" id="KW-1133">Transmembrane helix</keyword>
<reference evidence="2 3" key="1">
    <citation type="submission" date="2018-01" db="EMBL/GenBank/DDBJ databases">
        <title>Complete genome sequence of Flavivirga eckloniae ECD14 isolated from seaweed Ecklonia cava.</title>
        <authorList>
            <person name="Lee J.H."/>
            <person name="Baik K.S."/>
            <person name="Seong C.N."/>
        </authorList>
    </citation>
    <scope>NUCLEOTIDE SEQUENCE [LARGE SCALE GENOMIC DNA]</scope>
    <source>
        <strain evidence="2 3">ECD14</strain>
    </source>
</reference>
<organism evidence="2 3">
    <name type="scientific">Flavivirga eckloniae</name>
    <dbReference type="NCBI Taxonomy" id="1803846"/>
    <lineage>
        <taxon>Bacteria</taxon>
        <taxon>Pseudomonadati</taxon>
        <taxon>Bacteroidota</taxon>
        <taxon>Flavobacteriia</taxon>
        <taxon>Flavobacteriales</taxon>
        <taxon>Flavobacteriaceae</taxon>
        <taxon>Flavivirga</taxon>
    </lineage>
</organism>